<dbReference type="GO" id="GO:0005525">
    <property type="term" value="F:GTP binding"/>
    <property type="evidence" value="ECO:0007669"/>
    <property type="project" value="UniProtKB-KW"/>
</dbReference>
<keyword evidence="5 6" id="KW-0342">GTP-binding</keyword>
<dbReference type="InterPro" id="IPR027417">
    <property type="entry name" value="P-loop_NTPase"/>
</dbReference>
<name>A0A4P9X171_9FUNG</name>
<dbReference type="FunFam" id="3.40.50.300:FF:000552">
    <property type="entry name" value="GPN-loop GTPase 3"/>
    <property type="match status" value="1"/>
</dbReference>
<dbReference type="Proteomes" id="UP000274922">
    <property type="component" value="Unassembled WGS sequence"/>
</dbReference>
<evidence type="ECO:0000313" key="8">
    <source>
        <dbReference type="EMBL" id="RKO98832.1"/>
    </source>
</evidence>
<feature type="compositionally biased region" description="Acidic residues" evidence="7">
    <location>
        <begin position="266"/>
        <end position="276"/>
    </location>
</feature>
<evidence type="ECO:0000256" key="7">
    <source>
        <dbReference type="SAM" id="MobiDB-lite"/>
    </source>
</evidence>
<dbReference type="InterPro" id="IPR004130">
    <property type="entry name" value="Gpn"/>
</dbReference>
<dbReference type="PANTHER" id="PTHR21231:SF7">
    <property type="entry name" value="GPN-LOOP GTPASE 3"/>
    <property type="match status" value="1"/>
</dbReference>
<dbReference type="InterPro" id="IPR030228">
    <property type="entry name" value="Gpn3"/>
</dbReference>
<evidence type="ECO:0000256" key="2">
    <source>
        <dbReference type="ARBA" id="ARBA00014587"/>
    </source>
</evidence>
<dbReference type="GO" id="GO:0003924">
    <property type="term" value="F:GTPase activity"/>
    <property type="evidence" value="ECO:0007669"/>
    <property type="project" value="TreeGrafter"/>
</dbReference>
<comment type="subunit">
    <text evidence="6">Binds to RNA polymerase II (RNAPII).</text>
</comment>
<evidence type="ECO:0000256" key="5">
    <source>
        <dbReference type="ARBA" id="ARBA00023134"/>
    </source>
</evidence>
<keyword evidence="3 6" id="KW-0547">Nucleotide-binding</keyword>
<dbReference type="Pfam" id="PF03029">
    <property type="entry name" value="ATP_bind_1"/>
    <property type="match status" value="1"/>
</dbReference>
<evidence type="ECO:0000256" key="1">
    <source>
        <dbReference type="ARBA" id="ARBA00005290"/>
    </source>
</evidence>
<proteinExistence type="inferred from homology"/>
<dbReference type="OrthoDB" id="5839at2759"/>
<evidence type="ECO:0000313" key="9">
    <source>
        <dbReference type="Proteomes" id="UP000274922"/>
    </source>
</evidence>
<keyword evidence="4 6" id="KW-0378">Hydrolase</keyword>
<dbReference type="AlphaFoldDB" id="A0A4P9X171"/>
<dbReference type="SUPFAM" id="SSF52540">
    <property type="entry name" value="P-loop containing nucleoside triphosphate hydrolases"/>
    <property type="match status" value="1"/>
</dbReference>
<accession>A0A4P9X171</accession>
<dbReference type="EMBL" id="ML014356">
    <property type="protein sequence ID" value="RKO98832.1"/>
    <property type="molecule type" value="Genomic_DNA"/>
</dbReference>
<comment type="similarity">
    <text evidence="1 6">Belongs to the GPN-loop GTPase family.</text>
</comment>
<feature type="region of interest" description="Disordered" evidence="7">
    <location>
        <begin position="254"/>
        <end position="276"/>
    </location>
</feature>
<dbReference type="Gene3D" id="3.40.50.300">
    <property type="entry name" value="P-loop containing nucleotide triphosphate hydrolases"/>
    <property type="match status" value="1"/>
</dbReference>
<sequence length="276" mass="31046">MGKLCQLVMGPAGSGKSTFCSTIISHAQATKRSMHLVNLDPAAEHFEYKPAIDIRDLISLDDVVEELHYGPNGGLIYCLEFLIDNIDWLEDELDNYAEDYLIIDCPGQIELYTHIPVMRTVVEVLQRLGYRVGGIYCLDSQFIDDPSKFFAGVLSAMSAMVQLEIAHINVMTKMDLLGEKGKTLETERFLDVDTDMMLERAAQDTSMTRFQDLNIAMTRLISEFNLVSFVPLDITDEDSIELVLSHIDHALQYGEDVEPKELPDHDADDDDDDASM</sequence>
<dbReference type="STRING" id="1555241.A0A4P9X171"/>
<keyword evidence="9" id="KW-1185">Reference proteome</keyword>
<organism evidence="8 9">
    <name type="scientific">Caulochytrium protostelioides</name>
    <dbReference type="NCBI Taxonomy" id="1555241"/>
    <lineage>
        <taxon>Eukaryota</taxon>
        <taxon>Fungi</taxon>
        <taxon>Fungi incertae sedis</taxon>
        <taxon>Chytridiomycota</taxon>
        <taxon>Chytridiomycota incertae sedis</taxon>
        <taxon>Chytridiomycetes</taxon>
        <taxon>Caulochytriales</taxon>
        <taxon>Caulochytriaceae</taxon>
        <taxon>Caulochytrium</taxon>
    </lineage>
</organism>
<evidence type="ECO:0000256" key="3">
    <source>
        <dbReference type="ARBA" id="ARBA00022741"/>
    </source>
</evidence>
<gene>
    <name evidence="8" type="ORF">CXG81DRAFT_28373</name>
</gene>
<evidence type="ECO:0000256" key="6">
    <source>
        <dbReference type="RuleBase" id="RU365059"/>
    </source>
</evidence>
<evidence type="ECO:0000256" key="4">
    <source>
        <dbReference type="ARBA" id="ARBA00022801"/>
    </source>
</evidence>
<dbReference type="PANTHER" id="PTHR21231">
    <property type="entry name" value="XPA-BINDING PROTEIN 1-RELATED"/>
    <property type="match status" value="1"/>
</dbReference>
<reference evidence="9" key="1">
    <citation type="journal article" date="2018" name="Nat. Microbiol.">
        <title>Leveraging single-cell genomics to expand the fungal tree of life.</title>
        <authorList>
            <person name="Ahrendt S.R."/>
            <person name="Quandt C.A."/>
            <person name="Ciobanu D."/>
            <person name="Clum A."/>
            <person name="Salamov A."/>
            <person name="Andreopoulos B."/>
            <person name="Cheng J.F."/>
            <person name="Woyke T."/>
            <person name="Pelin A."/>
            <person name="Henrissat B."/>
            <person name="Reynolds N.K."/>
            <person name="Benny G.L."/>
            <person name="Smith M.E."/>
            <person name="James T.Y."/>
            <person name="Grigoriev I.V."/>
        </authorList>
    </citation>
    <scope>NUCLEOTIDE SEQUENCE [LARGE SCALE GENOMIC DNA]</scope>
    <source>
        <strain evidence="9">ATCC 52028</strain>
    </source>
</reference>
<dbReference type="CDD" id="cd17872">
    <property type="entry name" value="GPN3"/>
    <property type="match status" value="1"/>
</dbReference>
<comment type="function">
    <text evidence="6">Small GTPase required for proper nuclear import of RNA polymerase II and III (RNAPII and RNAPIII). May act at an RNAP assembly step prior to nuclear import.</text>
</comment>
<protein>
    <recommendedName>
        <fullName evidence="2 6">GPN-loop GTPase 3</fullName>
    </recommendedName>
</protein>